<comment type="caution">
    <text evidence="1">The sequence shown here is derived from an EMBL/GenBank/DDBJ whole genome shotgun (WGS) entry which is preliminary data.</text>
</comment>
<reference evidence="2" key="1">
    <citation type="journal article" date="2023" name="Front. Plant Sci.">
        <title>Chromosomal-level genome assembly of Melastoma candidum provides insights into trichome evolution.</title>
        <authorList>
            <person name="Zhong Y."/>
            <person name="Wu W."/>
            <person name="Sun C."/>
            <person name="Zou P."/>
            <person name="Liu Y."/>
            <person name="Dai S."/>
            <person name="Zhou R."/>
        </authorList>
    </citation>
    <scope>NUCLEOTIDE SEQUENCE [LARGE SCALE GENOMIC DNA]</scope>
</reference>
<accession>A0ACB9M875</accession>
<keyword evidence="2" id="KW-1185">Reference proteome</keyword>
<dbReference type="EMBL" id="CM042889">
    <property type="protein sequence ID" value="KAI4320211.1"/>
    <property type="molecule type" value="Genomic_DNA"/>
</dbReference>
<evidence type="ECO:0000313" key="1">
    <source>
        <dbReference type="EMBL" id="KAI4320211.1"/>
    </source>
</evidence>
<organism evidence="1 2">
    <name type="scientific">Melastoma candidum</name>
    <dbReference type="NCBI Taxonomy" id="119954"/>
    <lineage>
        <taxon>Eukaryota</taxon>
        <taxon>Viridiplantae</taxon>
        <taxon>Streptophyta</taxon>
        <taxon>Embryophyta</taxon>
        <taxon>Tracheophyta</taxon>
        <taxon>Spermatophyta</taxon>
        <taxon>Magnoliopsida</taxon>
        <taxon>eudicotyledons</taxon>
        <taxon>Gunneridae</taxon>
        <taxon>Pentapetalae</taxon>
        <taxon>rosids</taxon>
        <taxon>malvids</taxon>
        <taxon>Myrtales</taxon>
        <taxon>Melastomataceae</taxon>
        <taxon>Melastomatoideae</taxon>
        <taxon>Melastomateae</taxon>
        <taxon>Melastoma</taxon>
    </lineage>
</organism>
<gene>
    <name evidence="1" type="ORF">MLD38_033716</name>
</gene>
<protein>
    <submittedName>
        <fullName evidence="1">Uncharacterized protein</fullName>
    </submittedName>
</protein>
<evidence type="ECO:0000313" key="2">
    <source>
        <dbReference type="Proteomes" id="UP001057402"/>
    </source>
</evidence>
<proteinExistence type="predicted"/>
<dbReference type="Proteomes" id="UP001057402">
    <property type="component" value="Chromosome 10"/>
</dbReference>
<sequence>MASASALGLPLAAKPEPRSHHPHNSISLPSSSPSSYSILSFCPGTRFRRGGRSSFKSHVREPPKVAPLSRRRPKSWEAAAAVVAEAKVEPLKVMISGAPASGKGTQCELITDKYGLVHVSAGDLLRAEVAVGSENGKRAKEFMQKGQLVPDEIVVLMVKNRLMQPDAIEKGWLLDGYPRSLSQATALQKFNLKADLFILLEVPEEILVERVVGRRLDPVTGKIYHLKYSPPETEEIAARLTQRFDDTEEKVKLRLQTHHNNVEAVLSMYRDITIKVNGNAPKDQVFAQIDVALSKLIEQRAATSGSLAK</sequence>
<name>A0ACB9M875_9MYRT</name>